<evidence type="ECO:0000313" key="1">
    <source>
        <dbReference type="EMBL" id="CAK9111441.1"/>
    </source>
</evidence>
<evidence type="ECO:0000313" key="2">
    <source>
        <dbReference type="Proteomes" id="UP001642464"/>
    </source>
</evidence>
<name>A0ABP0SGG0_9DINO</name>
<gene>
    <name evidence="1" type="ORF">SCF082_LOCUS51727</name>
</gene>
<dbReference type="Proteomes" id="UP001642464">
    <property type="component" value="Unassembled WGS sequence"/>
</dbReference>
<proteinExistence type="predicted"/>
<organism evidence="1 2">
    <name type="scientific">Durusdinium trenchii</name>
    <dbReference type="NCBI Taxonomy" id="1381693"/>
    <lineage>
        <taxon>Eukaryota</taxon>
        <taxon>Sar</taxon>
        <taxon>Alveolata</taxon>
        <taxon>Dinophyceae</taxon>
        <taxon>Suessiales</taxon>
        <taxon>Symbiodiniaceae</taxon>
        <taxon>Durusdinium</taxon>
    </lineage>
</organism>
<comment type="caution">
    <text evidence="1">The sequence shown here is derived from an EMBL/GenBank/DDBJ whole genome shotgun (WGS) entry which is preliminary data.</text>
</comment>
<keyword evidence="2" id="KW-1185">Reference proteome</keyword>
<protein>
    <submittedName>
        <fullName evidence="1">Uncharacterized protein</fullName>
    </submittedName>
</protein>
<sequence length="221" mass="25005">MAKQSLPDALELGFVALKPRVSDGMAELVLQAADNPFTEEGVTQMTDYIDVFLEYKMVKKGFSIVYDLRLLRVPSLTLVKQLADWGRDPVRQQTFQRLNRTCKVVVSEGWRMGVAKRILRAFFTMCPPVCDTYLLTAIDQPASEGMYFAPPQEAVRAAGVNEDEHEDEGHNLPRATALRKLLRHGLIGCSRRLTFWVSPAVRTWSMQQITVHLLEGHMPES</sequence>
<accession>A0ABP0SGG0</accession>
<reference evidence="1 2" key="1">
    <citation type="submission" date="2024-02" db="EMBL/GenBank/DDBJ databases">
        <authorList>
            <person name="Chen Y."/>
            <person name="Shah S."/>
            <person name="Dougan E. K."/>
            <person name="Thang M."/>
            <person name="Chan C."/>
        </authorList>
    </citation>
    <scope>NUCLEOTIDE SEQUENCE [LARGE SCALE GENOMIC DNA]</scope>
</reference>
<dbReference type="EMBL" id="CAXAMM010043729">
    <property type="protein sequence ID" value="CAK9111441.1"/>
    <property type="molecule type" value="Genomic_DNA"/>
</dbReference>